<proteinExistence type="predicted"/>
<dbReference type="SUPFAM" id="SSF47413">
    <property type="entry name" value="lambda repressor-like DNA-binding domains"/>
    <property type="match status" value="1"/>
</dbReference>
<reference evidence="2" key="2">
    <citation type="journal article" date="2021" name="PeerJ">
        <title>Extensive microbial diversity within the chicken gut microbiome revealed by metagenomics and culture.</title>
        <authorList>
            <person name="Gilroy R."/>
            <person name="Ravi A."/>
            <person name="Getino M."/>
            <person name="Pursley I."/>
            <person name="Horton D.L."/>
            <person name="Alikhan N.F."/>
            <person name="Baker D."/>
            <person name="Gharbi K."/>
            <person name="Hall N."/>
            <person name="Watson M."/>
            <person name="Adriaenssens E.M."/>
            <person name="Foster-Nyarko E."/>
            <person name="Jarju S."/>
            <person name="Secka A."/>
            <person name="Antonio M."/>
            <person name="Oren A."/>
            <person name="Chaudhuri R.R."/>
            <person name="La Ragione R."/>
            <person name="Hildebrand F."/>
            <person name="Pallen M.J."/>
        </authorList>
    </citation>
    <scope>NUCLEOTIDE SEQUENCE</scope>
    <source>
        <strain evidence="2">ChiBcec7-5410</strain>
    </source>
</reference>
<gene>
    <name evidence="2" type="ORF">IAC43_00985</name>
</gene>
<accession>A0A9D1H6Y5</accession>
<comment type="caution">
    <text evidence="2">The sequence shown here is derived from an EMBL/GenBank/DDBJ whole genome shotgun (WGS) entry which is preliminary data.</text>
</comment>
<reference evidence="2" key="1">
    <citation type="submission" date="2020-10" db="EMBL/GenBank/DDBJ databases">
        <authorList>
            <person name="Gilroy R."/>
        </authorList>
    </citation>
    <scope>NUCLEOTIDE SEQUENCE</scope>
    <source>
        <strain evidence="2">ChiBcec7-5410</strain>
    </source>
</reference>
<dbReference type="InterPro" id="IPR010982">
    <property type="entry name" value="Lambda_DNA-bd_dom_sf"/>
</dbReference>
<organism evidence="2 3">
    <name type="scientific">Candidatus Faecivivens stercoripullorum</name>
    <dbReference type="NCBI Taxonomy" id="2840805"/>
    <lineage>
        <taxon>Bacteria</taxon>
        <taxon>Bacillati</taxon>
        <taxon>Bacillota</taxon>
        <taxon>Clostridia</taxon>
        <taxon>Eubacteriales</taxon>
        <taxon>Oscillospiraceae</taxon>
        <taxon>Oscillospiraceae incertae sedis</taxon>
        <taxon>Candidatus Faecivivens</taxon>
    </lineage>
</organism>
<sequence>MQFQEKFRQLIDDHNITRKELADQLNVAYSTVGNYINAGREPDIDMLIKIADCFSISVDELVGHSTS</sequence>
<evidence type="ECO:0000259" key="1">
    <source>
        <dbReference type="PROSITE" id="PS50943"/>
    </source>
</evidence>
<dbReference type="InterPro" id="IPR001387">
    <property type="entry name" value="Cro/C1-type_HTH"/>
</dbReference>
<dbReference type="PROSITE" id="PS50943">
    <property type="entry name" value="HTH_CROC1"/>
    <property type="match status" value="1"/>
</dbReference>
<dbReference type="Gene3D" id="1.10.260.40">
    <property type="entry name" value="lambda repressor-like DNA-binding domains"/>
    <property type="match status" value="1"/>
</dbReference>
<dbReference type="GO" id="GO:0003677">
    <property type="term" value="F:DNA binding"/>
    <property type="evidence" value="ECO:0007669"/>
    <property type="project" value="InterPro"/>
</dbReference>
<evidence type="ECO:0000313" key="2">
    <source>
        <dbReference type="EMBL" id="HIT93739.1"/>
    </source>
</evidence>
<feature type="domain" description="HTH cro/C1-type" evidence="1">
    <location>
        <begin position="7"/>
        <end position="61"/>
    </location>
</feature>
<dbReference type="Pfam" id="PF01381">
    <property type="entry name" value="HTH_3"/>
    <property type="match status" value="1"/>
</dbReference>
<dbReference type="Proteomes" id="UP000824160">
    <property type="component" value="Unassembled WGS sequence"/>
</dbReference>
<evidence type="ECO:0000313" key="3">
    <source>
        <dbReference type="Proteomes" id="UP000824160"/>
    </source>
</evidence>
<dbReference type="AlphaFoldDB" id="A0A9D1H6Y5"/>
<name>A0A9D1H6Y5_9FIRM</name>
<feature type="non-terminal residue" evidence="2">
    <location>
        <position position="67"/>
    </location>
</feature>
<dbReference type="SMART" id="SM00530">
    <property type="entry name" value="HTH_XRE"/>
    <property type="match status" value="1"/>
</dbReference>
<dbReference type="CDD" id="cd00093">
    <property type="entry name" value="HTH_XRE"/>
    <property type="match status" value="1"/>
</dbReference>
<dbReference type="EMBL" id="DVLW01000028">
    <property type="protein sequence ID" value="HIT93739.1"/>
    <property type="molecule type" value="Genomic_DNA"/>
</dbReference>
<protein>
    <submittedName>
        <fullName evidence="2">Helix-turn-helix transcriptional regulator</fullName>
    </submittedName>
</protein>